<evidence type="ECO:0000313" key="9">
    <source>
        <dbReference type="Proteomes" id="UP000732619"/>
    </source>
</evidence>
<keyword evidence="5 7" id="KW-0472">Membrane</keyword>
<feature type="region of interest" description="Disordered" evidence="6">
    <location>
        <begin position="764"/>
        <end position="810"/>
    </location>
</feature>
<feature type="transmembrane region" description="Helical" evidence="7">
    <location>
        <begin position="261"/>
        <end position="286"/>
    </location>
</feature>
<feature type="transmembrane region" description="Helical" evidence="7">
    <location>
        <begin position="292"/>
        <end position="311"/>
    </location>
</feature>
<dbReference type="PRINTS" id="PR00176">
    <property type="entry name" value="NANEUSMPORT"/>
</dbReference>
<evidence type="ECO:0000256" key="7">
    <source>
        <dbReference type="SAM" id="Phobius"/>
    </source>
</evidence>
<feature type="compositionally biased region" description="Basic and acidic residues" evidence="6">
    <location>
        <begin position="599"/>
        <end position="622"/>
    </location>
</feature>
<dbReference type="InterPro" id="IPR037272">
    <property type="entry name" value="SNS_sf"/>
</dbReference>
<keyword evidence="2" id="KW-0813">Transport</keyword>
<keyword evidence="4 7" id="KW-1133">Transmembrane helix</keyword>
<feature type="transmembrane region" description="Helical" evidence="7">
    <location>
        <begin position="361"/>
        <end position="383"/>
    </location>
</feature>
<feature type="transmembrane region" description="Helical" evidence="7">
    <location>
        <begin position="12"/>
        <end position="34"/>
    </location>
</feature>
<evidence type="ECO:0000256" key="4">
    <source>
        <dbReference type="ARBA" id="ARBA00022989"/>
    </source>
</evidence>
<evidence type="ECO:0000313" key="8">
    <source>
        <dbReference type="EMBL" id="MBE6512592.1"/>
    </source>
</evidence>
<feature type="transmembrane region" description="Helical" evidence="7">
    <location>
        <begin position="430"/>
        <end position="456"/>
    </location>
</feature>
<evidence type="ECO:0000256" key="2">
    <source>
        <dbReference type="ARBA" id="ARBA00022448"/>
    </source>
</evidence>
<evidence type="ECO:0000256" key="6">
    <source>
        <dbReference type="SAM" id="MobiDB-lite"/>
    </source>
</evidence>
<feature type="transmembrane region" description="Helical" evidence="7">
    <location>
        <begin position="46"/>
        <end position="67"/>
    </location>
</feature>
<protein>
    <recommendedName>
        <fullName evidence="10">Neurotransmitter:Na+ symporter, NSS family</fullName>
    </recommendedName>
</protein>
<feature type="compositionally biased region" description="Acidic residues" evidence="6">
    <location>
        <begin position="643"/>
        <end position="658"/>
    </location>
</feature>
<dbReference type="PANTHER" id="PTHR42948">
    <property type="entry name" value="TRANSPORTER"/>
    <property type="match status" value="1"/>
</dbReference>
<comment type="subcellular location">
    <subcellularLocation>
        <location evidence="1">Membrane</location>
        <topology evidence="1">Multi-pass membrane protein</topology>
    </subcellularLocation>
</comment>
<dbReference type="AlphaFoldDB" id="A0A8T3VMV8"/>
<gene>
    <name evidence="8" type="ORF">E7Z75_05575</name>
</gene>
<feature type="transmembrane region" description="Helical" evidence="7">
    <location>
        <begin position="145"/>
        <end position="166"/>
    </location>
</feature>
<dbReference type="Proteomes" id="UP000732619">
    <property type="component" value="Unassembled WGS sequence"/>
</dbReference>
<dbReference type="CDD" id="cd10334">
    <property type="entry name" value="SLC6sbd_u1"/>
    <property type="match status" value="1"/>
</dbReference>
<name>A0A8T3VMV8_METOL</name>
<feature type="transmembrane region" description="Helical" evidence="7">
    <location>
        <begin position="390"/>
        <end position="410"/>
    </location>
</feature>
<feature type="compositionally biased region" description="Basic residues" evidence="6">
    <location>
        <begin position="771"/>
        <end position="782"/>
    </location>
</feature>
<sequence>MGDEIIGNRWDSSTAFLIAMIGAIIGLSGIWKFSYLMYENGGGTFLIPYILAIVIMAIPILVLEFGVGFKFKSSLPKVFYNIKSEFEIVAWFIVFLIFIVLIYYTCIMSWDLIYIVLSLFKGWGNNPSVFFTTTLLHSTSNPYGLTYLVVPIGVGLVVIWALIYLFSRKEINKGILTISKISLILSFVLLIGMLLFSLQLPGSRTGIMALFNPNWSVLLDLNVWLAAFGQLIFSYGLGYAIASTYSSYLGDNAKLIDNAWIIVLVSLVFEVLVSVLLFAIMGYMALGRNIPITSLVSDGFSLIFVVFPNVFNIMDPWVYMVAPAFFLLIFLGSLSTVLALIEPLSNGISEKFGWTRDRAVRQLVLVGLFLSFIFATGMGEYLLRITDSFITQFAIILGVLLEIIVLGWVYDIEDIRSVLNGNSYIKVDKSWIITIKFILPIILTVIWILGVYNLILVGDRQSLLVQSVIASIFVLVPLALTIIPYKGDYSLDLSDNKGGVNYFKEKEYVEKTIDDYAEEDHNSLFDKNGSFVSPYKSLRNRFKREDNEEIDELAEEDKSKSRRLNRFGSSKSKSGKNVLRNVDLSSEEFDSPYDEDFDDKYNRYGRDDSQYDRDDSPSDNAKRKSKSLFDKINMFNRDKGESDLDDEFEDISFDDDFGSGDYISPIRDEEDTKKSRHTFKSSKDADVFDNLEDYVEKPKAKAKPKSKSKAKSNTNSNSNSKTKSKSSKKAKVEELPEEEYEDFSDDFFDDGVFGDEGYESLLDDYVEKPKAKPKSSKKKSKSVKRESMDDEDRYYDYEGKGADSVFNLDD</sequence>
<feature type="transmembrane region" description="Helical" evidence="7">
    <location>
        <begin position="221"/>
        <end position="241"/>
    </location>
</feature>
<evidence type="ECO:0000256" key="5">
    <source>
        <dbReference type="ARBA" id="ARBA00023136"/>
    </source>
</evidence>
<feature type="region of interest" description="Disordered" evidence="6">
    <location>
        <begin position="590"/>
        <end position="748"/>
    </location>
</feature>
<dbReference type="InterPro" id="IPR000175">
    <property type="entry name" value="Na/ntran_symport"/>
</dbReference>
<reference evidence="8" key="1">
    <citation type="submission" date="2019-04" db="EMBL/GenBank/DDBJ databases">
        <title>Evolution of Biomass-Degrading Anaerobic Consortia Revealed by Metagenomics.</title>
        <authorList>
            <person name="Peng X."/>
        </authorList>
    </citation>
    <scope>NUCLEOTIDE SEQUENCE</scope>
    <source>
        <strain evidence="8">SIG14</strain>
    </source>
</reference>
<organism evidence="8 9">
    <name type="scientific">Methanobrevibacter olleyae</name>
    <dbReference type="NCBI Taxonomy" id="294671"/>
    <lineage>
        <taxon>Archaea</taxon>
        <taxon>Methanobacteriati</taxon>
        <taxon>Methanobacteriota</taxon>
        <taxon>Methanomada group</taxon>
        <taxon>Methanobacteria</taxon>
        <taxon>Methanobacteriales</taxon>
        <taxon>Methanobacteriaceae</taxon>
        <taxon>Methanobrevibacter</taxon>
    </lineage>
</organism>
<dbReference type="GO" id="GO:0016020">
    <property type="term" value="C:membrane"/>
    <property type="evidence" value="ECO:0007669"/>
    <property type="project" value="UniProtKB-SubCell"/>
</dbReference>
<dbReference type="SUPFAM" id="SSF161070">
    <property type="entry name" value="SNF-like"/>
    <property type="match status" value="1"/>
</dbReference>
<evidence type="ECO:0008006" key="10">
    <source>
        <dbReference type="Google" id="ProtNLM"/>
    </source>
</evidence>
<dbReference type="PROSITE" id="PS50267">
    <property type="entry name" value="NA_NEUROTRAN_SYMP_3"/>
    <property type="match status" value="1"/>
</dbReference>
<evidence type="ECO:0000256" key="1">
    <source>
        <dbReference type="ARBA" id="ARBA00004141"/>
    </source>
</evidence>
<feature type="compositionally biased region" description="Low complexity" evidence="6">
    <location>
        <begin position="711"/>
        <end position="721"/>
    </location>
</feature>
<dbReference type="Pfam" id="PF00209">
    <property type="entry name" value="SNF"/>
    <property type="match status" value="2"/>
</dbReference>
<feature type="transmembrane region" description="Helical" evidence="7">
    <location>
        <begin position="88"/>
        <end position="117"/>
    </location>
</feature>
<feature type="transmembrane region" description="Helical" evidence="7">
    <location>
        <begin position="463"/>
        <end position="485"/>
    </location>
</feature>
<dbReference type="EMBL" id="SUTG01000022">
    <property type="protein sequence ID" value="MBE6512592.1"/>
    <property type="molecule type" value="Genomic_DNA"/>
</dbReference>
<feature type="transmembrane region" description="Helical" evidence="7">
    <location>
        <begin position="178"/>
        <end position="201"/>
    </location>
</feature>
<accession>A0A8T3VMV8</accession>
<feature type="compositionally biased region" description="Acidic residues" evidence="6">
    <location>
        <begin position="735"/>
        <end position="748"/>
    </location>
</feature>
<feature type="transmembrane region" description="Helical" evidence="7">
    <location>
        <begin position="318"/>
        <end position="341"/>
    </location>
</feature>
<dbReference type="PANTHER" id="PTHR42948:SF1">
    <property type="entry name" value="TRANSPORTER"/>
    <property type="match status" value="1"/>
</dbReference>
<evidence type="ECO:0000256" key="3">
    <source>
        <dbReference type="ARBA" id="ARBA00022692"/>
    </source>
</evidence>
<proteinExistence type="predicted"/>
<feature type="compositionally biased region" description="Basic residues" evidence="6">
    <location>
        <begin position="700"/>
        <end position="710"/>
    </location>
</feature>
<keyword evidence="3 7" id="KW-0812">Transmembrane</keyword>
<comment type="caution">
    <text evidence="8">The sequence shown here is derived from an EMBL/GenBank/DDBJ whole genome shotgun (WGS) entry which is preliminary data.</text>
</comment>